<dbReference type="InterPro" id="IPR016181">
    <property type="entry name" value="Acyl_CoA_acyltransferase"/>
</dbReference>
<dbReference type="InterPro" id="IPR051211">
    <property type="entry name" value="PG_lysyltransferase"/>
</dbReference>
<keyword evidence="9" id="KW-1185">Reference proteome</keyword>
<dbReference type="GO" id="GO:0016755">
    <property type="term" value="F:aminoacyltransferase activity"/>
    <property type="evidence" value="ECO:0007669"/>
    <property type="project" value="TreeGrafter"/>
</dbReference>
<name>A0A4R1NRI5_9RHOB</name>
<evidence type="ECO:0000256" key="6">
    <source>
        <dbReference type="SAM" id="Phobius"/>
    </source>
</evidence>
<evidence type="ECO:0000256" key="4">
    <source>
        <dbReference type="ARBA" id="ARBA00022989"/>
    </source>
</evidence>
<dbReference type="PANTHER" id="PTHR34697">
    <property type="entry name" value="PHOSPHATIDYLGLYCEROL LYSYLTRANSFERASE"/>
    <property type="match status" value="1"/>
</dbReference>
<keyword evidence="5 6" id="KW-0472">Membrane</keyword>
<feature type="transmembrane region" description="Helical" evidence="6">
    <location>
        <begin position="127"/>
        <end position="150"/>
    </location>
</feature>
<organism evidence="8 9">
    <name type="scientific">Shimia isoporae</name>
    <dbReference type="NCBI Taxonomy" id="647720"/>
    <lineage>
        <taxon>Bacteria</taxon>
        <taxon>Pseudomonadati</taxon>
        <taxon>Pseudomonadota</taxon>
        <taxon>Alphaproteobacteria</taxon>
        <taxon>Rhodobacterales</taxon>
        <taxon>Roseobacteraceae</taxon>
    </lineage>
</organism>
<keyword evidence="8" id="KW-0808">Transferase</keyword>
<keyword evidence="3 6" id="KW-0812">Transmembrane</keyword>
<dbReference type="OrthoDB" id="145485at2"/>
<evidence type="ECO:0000256" key="3">
    <source>
        <dbReference type="ARBA" id="ARBA00022692"/>
    </source>
</evidence>
<dbReference type="GO" id="GO:0005886">
    <property type="term" value="C:plasma membrane"/>
    <property type="evidence" value="ECO:0007669"/>
    <property type="project" value="UniProtKB-SubCell"/>
</dbReference>
<feature type="transmembrane region" description="Helical" evidence="6">
    <location>
        <begin position="50"/>
        <end position="67"/>
    </location>
</feature>
<feature type="domain" description="Phosphatidylglycerol lysyltransferase C-terminal" evidence="7">
    <location>
        <begin position="346"/>
        <end position="588"/>
    </location>
</feature>
<evidence type="ECO:0000256" key="5">
    <source>
        <dbReference type="ARBA" id="ARBA00023136"/>
    </source>
</evidence>
<dbReference type="PANTHER" id="PTHR34697:SF2">
    <property type="entry name" value="PHOSPHATIDYLGLYCEROL LYSYLTRANSFERASE"/>
    <property type="match status" value="1"/>
</dbReference>
<dbReference type="Pfam" id="PF09924">
    <property type="entry name" value="LPG_synthase_C"/>
    <property type="match status" value="1"/>
</dbReference>
<reference evidence="8 9" key="1">
    <citation type="submission" date="2019-03" db="EMBL/GenBank/DDBJ databases">
        <title>Genomic Encyclopedia of Archaeal and Bacterial Type Strains, Phase II (KMG-II): from individual species to whole genera.</title>
        <authorList>
            <person name="Goeker M."/>
        </authorList>
    </citation>
    <scope>NUCLEOTIDE SEQUENCE [LARGE SCALE GENOMIC DNA]</scope>
    <source>
        <strain evidence="8 9">DSM 26433</strain>
    </source>
</reference>
<dbReference type="PROSITE" id="PS51257">
    <property type="entry name" value="PROKAR_LIPOPROTEIN"/>
    <property type="match status" value="1"/>
</dbReference>
<evidence type="ECO:0000256" key="1">
    <source>
        <dbReference type="ARBA" id="ARBA00004651"/>
    </source>
</evidence>
<feature type="transmembrane region" description="Helical" evidence="6">
    <location>
        <begin position="88"/>
        <end position="115"/>
    </location>
</feature>
<dbReference type="SUPFAM" id="SSF55729">
    <property type="entry name" value="Acyl-CoA N-acyltransferases (Nat)"/>
    <property type="match status" value="1"/>
</dbReference>
<dbReference type="RefSeq" id="WP_132859393.1">
    <property type="nucleotide sequence ID" value="NZ_SMGR01000001.1"/>
</dbReference>
<sequence>MTSKPLKMLRAIARHVFPVLIGAGCMWLLIDRIDSFDLAELWQAVMSVAPGNWLVAIAASALSFLAVSRYDVIAHRHFQLRRPQSDAMIAGATAIGIGQTTGAGAIVGAFVRWRIQPHMSLKDAARITAFVTVTFLAALAVTIALAAIALPTPHVPAFLPPVILVSAGFIAVLAFFFPVLSRNGRALSLPTLSAMGTLLALCILDTGFAAFAFWVLLLPDISLTFATLVPVFLIALGAAIFSGTPGGVGPFELTLIALLPHHPEPALLGTVLAFRAVYYALPATLAGTYFLRRIWRPAPSKPARSGNDFVPYEAVSLETSRAELGVIRQNGGAILTCTSGSCGTVRIGQTLLALFDPVEGDPGAMQKPLRKAAREQNRIACKYKISARQAVLARNAGWAVAHISDEAIVWTADNSTDGPAYRQLRRKLRQAQKANVTVNTPKGALPLAEMALVSAKWEDRHGVPRGVTMGRFEEGYIHRQRVLLAYENERLLGFVSFHATSKEWCLDLMRVLPDAPDGTMHLLVQTAIEAAAKAGVARVSLAAAPALPHGESRLERFLRQQFYKHGGGPGLRQFKACFAPDWQPLFIAAPSVPQLTLATMDVIRSVNLRSAPATPIAGSEAGDLSLAS</sequence>
<dbReference type="InterPro" id="IPR024320">
    <property type="entry name" value="LPG_synthase_C"/>
</dbReference>
<protein>
    <submittedName>
        <fullName evidence="8">Phosphatidylglycerol lysyltransferase</fullName>
    </submittedName>
</protein>
<feature type="transmembrane region" description="Helical" evidence="6">
    <location>
        <begin position="192"/>
        <end position="218"/>
    </location>
</feature>
<feature type="transmembrane region" description="Helical" evidence="6">
    <location>
        <begin position="225"/>
        <end position="246"/>
    </location>
</feature>
<evidence type="ECO:0000313" key="9">
    <source>
        <dbReference type="Proteomes" id="UP000295673"/>
    </source>
</evidence>
<evidence type="ECO:0000313" key="8">
    <source>
        <dbReference type="EMBL" id="TCL09353.1"/>
    </source>
</evidence>
<gene>
    <name evidence="8" type="ORF">BXY66_1398</name>
</gene>
<comment type="caution">
    <text evidence="8">The sequence shown here is derived from an EMBL/GenBank/DDBJ whole genome shotgun (WGS) entry which is preliminary data.</text>
</comment>
<feature type="transmembrane region" description="Helical" evidence="6">
    <location>
        <begin position="157"/>
        <end position="180"/>
    </location>
</feature>
<keyword evidence="4 6" id="KW-1133">Transmembrane helix</keyword>
<dbReference type="Proteomes" id="UP000295673">
    <property type="component" value="Unassembled WGS sequence"/>
</dbReference>
<dbReference type="GO" id="GO:0055091">
    <property type="term" value="P:phospholipid homeostasis"/>
    <property type="evidence" value="ECO:0007669"/>
    <property type="project" value="TreeGrafter"/>
</dbReference>
<comment type="subcellular location">
    <subcellularLocation>
        <location evidence="1">Cell membrane</location>
        <topology evidence="1">Multi-pass membrane protein</topology>
    </subcellularLocation>
</comment>
<evidence type="ECO:0000259" key="7">
    <source>
        <dbReference type="Pfam" id="PF09924"/>
    </source>
</evidence>
<feature type="transmembrane region" description="Helical" evidence="6">
    <location>
        <begin position="12"/>
        <end position="30"/>
    </location>
</feature>
<dbReference type="AlphaFoldDB" id="A0A4R1NRI5"/>
<evidence type="ECO:0000256" key="2">
    <source>
        <dbReference type="ARBA" id="ARBA00022475"/>
    </source>
</evidence>
<keyword evidence="2" id="KW-1003">Cell membrane</keyword>
<proteinExistence type="predicted"/>
<accession>A0A4R1NRI5</accession>
<dbReference type="EMBL" id="SMGR01000001">
    <property type="protein sequence ID" value="TCL09353.1"/>
    <property type="molecule type" value="Genomic_DNA"/>
</dbReference>